<dbReference type="InterPro" id="IPR027417">
    <property type="entry name" value="P-loop_NTPase"/>
</dbReference>
<dbReference type="Pfam" id="PF00560">
    <property type="entry name" value="LRR_1"/>
    <property type="match status" value="1"/>
</dbReference>
<evidence type="ECO:0000256" key="5">
    <source>
        <dbReference type="ARBA" id="ARBA00023027"/>
    </source>
</evidence>
<dbReference type="PANTHER" id="PTHR11017">
    <property type="entry name" value="LEUCINE-RICH REPEAT-CONTAINING PROTEIN"/>
    <property type="match status" value="1"/>
</dbReference>
<dbReference type="EC" id="3.2.2.6" evidence="1"/>
<keyword evidence="2" id="KW-0433">Leucine-rich repeat</keyword>
<dbReference type="EMBL" id="OIVN01003824">
    <property type="protein sequence ID" value="SPD13826.1"/>
    <property type="molecule type" value="Genomic_DNA"/>
</dbReference>
<gene>
    <name evidence="11" type="ORF">FSB_LOCUS41708</name>
</gene>
<dbReference type="InterPro" id="IPR045344">
    <property type="entry name" value="C-JID"/>
</dbReference>
<evidence type="ECO:0000259" key="10">
    <source>
        <dbReference type="Pfam" id="PF23286"/>
    </source>
</evidence>
<dbReference type="InterPro" id="IPR011713">
    <property type="entry name" value="Leu-rich_rpt_3"/>
</dbReference>
<sequence length="878" mass="99802">MAKEINIWDLRGGIDLIGNRLRNKKVLIVLDDVDGEKQLEALAGKHDWFGDGSRIIVTSRESHLLRRHGVDDVYTTEVLNDDEALELFSWRAFRKPHPEENYVDLSKDFVNYTNGLPLALKVLGSLLFGRSMDAWKSARDQLKVEPNSNIVDILKISFDGLMDTQKQLFLDIACFFKGEDKDCIRDILESFGYYPDYNLDVLVDKSLIFIEEEGTLWMHDLLQDMGKEIVRRESPKEPGGRSRLWIYEDVLHVLKNNSGTEVVEGIMVNTPNEKEEHLSAEAFSKMKKLRLLKIGNLQLPHDLIKGNVQFPQDLVRCNVQLPQGLDYLSNELRVLEWHGYPLKSMPTNFQPNQLVELRMRCSRIKQLWKGTVILDVLKVMDLSDSQYLIETPEFSGIPNLKLLILQRCTRLSKIHASLGNLKWLIRLDLNGCKHLESLPHKINLESLEVFILSDCSRLKKFPEIVGNMSRLLALYLNETAIKTLPLSVEHLTSLITLELRHCKNLSSLPNAICSLASLKTLNLSGCSKLDELPENLGNIKGLENLYVSGTAITRLPSSVVLLKNLKVLSLCGCEGLSSESSKNLLSFPLMRRRRPNPMSMLEHSLSGLWSLTHLNLSYCNLRAIPDEHSKKIQKNPFLIIPGSEIPKWFSHQKVGASMNLQVPSDLFYKCMGIAVCVVYVFRQHHPLDLRIGGSFEFTHYLRCSIKVNRVELNRGGSIRLPEECSKIESHHLLLRFKSFSRENHKKALSQSDANEFIQIEIKFELRGPGLEITKCGAHLVYEEDLNQTMGGCSITPYENDIDDSAKDNLIKRSRDDYDGDELVGPLNSNDVDVPHPKRIRLPNLIERFIPRLGNWIGNSSTQGQLGNSGCEEEEEGSQ</sequence>
<feature type="domain" description="Disease resistance protein RPS4B/Roq1-like leucine-rich repeats" evidence="10">
    <location>
        <begin position="444"/>
        <end position="531"/>
    </location>
</feature>
<evidence type="ECO:0000256" key="4">
    <source>
        <dbReference type="ARBA" id="ARBA00022821"/>
    </source>
</evidence>
<organism evidence="11">
    <name type="scientific">Fagus sylvatica</name>
    <name type="common">Beechnut</name>
    <dbReference type="NCBI Taxonomy" id="28930"/>
    <lineage>
        <taxon>Eukaryota</taxon>
        <taxon>Viridiplantae</taxon>
        <taxon>Streptophyta</taxon>
        <taxon>Embryophyta</taxon>
        <taxon>Tracheophyta</taxon>
        <taxon>Spermatophyta</taxon>
        <taxon>Magnoliopsida</taxon>
        <taxon>eudicotyledons</taxon>
        <taxon>Gunneridae</taxon>
        <taxon>Pentapetalae</taxon>
        <taxon>rosids</taxon>
        <taxon>fabids</taxon>
        <taxon>Fagales</taxon>
        <taxon>Fagaceae</taxon>
        <taxon>Fagus</taxon>
    </lineage>
</organism>
<evidence type="ECO:0000256" key="2">
    <source>
        <dbReference type="ARBA" id="ARBA00022614"/>
    </source>
</evidence>
<dbReference type="InterPro" id="IPR001611">
    <property type="entry name" value="Leu-rich_rpt"/>
</dbReference>
<dbReference type="SUPFAM" id="SSF52540">
    <property type="entry name" value="P-loop containing nucleoside triphosphate hydrolases"/>
    <property type="match status" value="1"/>
</dbReference>
<feature type="domain" description="Disease resistance protein Roq1-like winged-helix" evidence="9">
    <location>
        <begin position="165"/>
        <end position="234"/>
    </location>
</feature>
<dbReference type="InterPro" id="IPR044974">
    <property type="entry name" value="Disease_R_plants"/>
</dbReference>
<dbReference type="PANTHER" id="PTHR11017:SF559">
    <property type="entry name" value="DISEASE RESISTANCE PROTEIN CHL1"/>
    <property type="match status" value="1"/>
</dbReference>
<keyword evidence="4" id="KW-0611">Plant defense</keyword>
<evidence type="ECO:0000313" key="11">
    <source>
        <dbReference type="EMBL" id="SPD13826.1"/>
    </source>
</evidence>
<dbReference type="Gene3D" id="1.10.8.430">
    <property type="entry name" value="Helical domain of apoptotic protease-activating factors"/>
    <property type="match status" value="1"/>
</dbReference>
<dbReference type="AlphaFoldDB" id="A0A2N9HHT9"/>
<dbReference type="InterPro" id="IPR002182">
    <property type="entry name" value="NB-ARC"/>
</dbReference>
<dbReference type="GO" id="GO:0061809">
    <property type="term" value="F:NAD+ nucleosidase activity, cyclic ADP-ribose generating"/>
    <property type="evidence" value="ECO:0007669"/>
    <property type="project" value="UniProtKB-EC"/>
</dbReference>
<evidence type="ECO:0000256" key="3">
    <source>
        <dbReference type="ARBA" id="ARBA00022737"/>
    </source>
</evidence>
<comment type="catalytic activity">
    <reaction evidence="6">
        <text>NAD(+) + H2O = ADP-D-ribose + nicotinamide + H(+)</text>
        <dbReference type="Rhea" id="RHEA:16301"/>
        <dbReference type="ChEBI" id="CHEBI:15377"/>
        <dbReference type="ChEBI" id="CHEBI:15378"/>
        <dbReference type="ChEBI" id="CHEBI:17154"/>
        <dbReference type="ChEBI" id="CHEBI:57540"/>
        <dbReference type="ChEBI" id="CHEBI:57967"/>
        <dbReference type="EC" id="3.2.2.6"/>
    </reaction>
    <physiologicalReaction direction="left-to-right" evidence="6">
        <dbReference type="Rhea" id="RHEA:16302"/>
    </physiologicalReaction>
</comment>
<accession>A0A2N9HHT9</accession>
<dbReference type="GO" id="GO:0006952">
    <property type="term" value="P:defense response"/>
    <property type="evidence" value="ECO:0007669"/>
    <property type="project" value="InterPro"/>
</dbReference>
<dbReference type="Pfam" id="PF00931">
    <property type="entry name" value="NB-ARC"/>
    <property type="match status" value="1"/>
</dbReference>
<evidence type="ECO:0000256" key="6">
    <source>
        <dbReference type="ARBA" id="ARBA00047304"/>
    </source>
</evidence>
<dbReference type="InterPro" id="IPR058192">
    <property type="entry name" value="WHD_ROQ1-like"/>
</dbReference>
<keyword evidence="3" id="KW-0677">Repeat</keyword>
<evidence type="ECO:0000259" key="9">
    <source>
        <dbReference type="Pfam" id="PF23282"/>
    </source>
</evidence>
<dbReference type="Pfam" id="PF23282">
    <property type="entry name" value="WHD_ROQ1"/>
    <property type="match status" value="1"/>
</dbReference>
<evidence type="ECO:0000256" key="1">
    <source>
        <dbReference type="ARBA" id="ARBA00011982"/>
    </source>
</evidence>
<dbReference type="InterPro" id="IPR032675">
    <property type="entry name" value="LRR_dom_sf"/>
</dbReference>
<dbReference type="InterPro" id="IPR058546">
    <property type="entry name" value="RPS4B/Roq1-like_LRR"/>
</dbReference>
<dbReference type="InterPro" id="IPR042197">
    <property type="entry name" value="Apaf_helical"/>
</dbReference>
<dbReference type="Pfam" id="PF23286">
    <property type="entry name" value="LRR_13"/>
    <property type="match status" value="1"/>
</dbReference>
<dbReference type="Gene3D" id="3.40.50.300">
    <property type="entry name" value="P-loop containing nucleotide triphosphate hydrolases"/>
    <property type="match status" value="1"/>
</dbReference>
<dbReference type="Pfam" id="PF20160">
    <property type="entry name" value="C-JID"/>
    <property type="match status" value="1"/>
</dbReference>
<protein>
    <recommendedName>
        <fullName evidence="1">ADP-ribosyl cyclase/cyclic ADP-ribose hydrolase</fullName>
        <ecNumber evidence="1">3.2.2.6</ecNumber>
    </recommendedName>
</protein>
<feature type="domain" description="NB-ARC" evidence="7">
    <location>
        <begin position="17"/>
        <end position="95"/>
    </location>
</feature>
<evidence type="ECO:0000259" key="7">
    <source>
        <dbReference type="Pfam" id="PF00931"/>
    </source>
</evidence>
<proteinExistence type="predicted"/>
<dbReference type="PRINTS" id="PR00364">
    <property type="entry name" value="DISEASERSIST"/>
</dbReference>
<name>A0A2N9HHT9_FAGSY</name>
<keyword evidence="5" id="KW-0520">NAD</keyword>
<feature type="domain" description="C-JID" evidence="8">
    <location>
        <begin position="640"/>
        <end position="785"/>
    </location>
</feature>
<dbReference type="Pfam" id="PF07725">
    <property type="entry name" value="LRR_3"/>
    <property type="match status" value="1"/>
</dbReference>
<dbReference type="SUPFAM" id="SSF52058">
    <property type="entry name" value="L domain-like"/>
    <property type="match status" value="1"/>
</dbReference>
<evidence type="ECO:0000259" key="8">
    <source>
        <dbReference type="Pfam" id="PF20160"/>
    </source>
</evidence>
<dbReference type="Gene3D" id="3.80.10.10">
    <property type="entry name" value="Ribonuclease Inhibitor"/>
    <property type="match status" value="2"/>
</dbReference>
<reference evidence="11" key="1">
    <citation type="submission" date="2018-02" db="EMBL/GenBank/DDBJ databases">
        <authorList>
            <person name="Cohen D.B."/>
            <person name="Kent A.D."/>
        </authorList>
    </citation>
    <scope>NUCLEOTIDE SEQUENCE</scope>
</reference>
<dbReference type="GO" id="GO:0043531">
    <property type="term" value="F:ADP binding"/>
    <property type="evidence" value="ECO:0007669"/>
    <property type="project" value="InterPro"/>
</dbReference>